<evidence type="ECO:0000313" key="4">
    <source>
        <dbReference type="Proteomes" id="UP001061958"/>
    </source>
</evidence>
<dbReference type="Proteomes" id="UP001061958">
    <property type="component" value="Unassembled WGS sequence"/>
</dbReference>
<proteinExistence type="predicted"/>
<feature type="region of interest" description="Disordered" evidence="2">
    <location>
        <begin position="45"/>
        <end position="86"/>
    </location>
</feature>
<evidence type="ECO:0000313" key="3">
    <source>
        <dbReference type="EMBL" id="GJQ11323.1"/>
    </source>
</evidence>
<feature type="coiled-coil region" evidence="1">
    <location>
        <begin position="376"/>
        <end position="410"/>
    </location>
</feature>
<reference evidence="3" key="2">
    <citation type="submission" date="2022-01" db="EMBL/GenBank/DDBJ databases">
        <authorList>
            <person name="Hirooka S."/>
            <person name="Miyagishima S.Y."/>
        </authorList>
    </citation>
    <scope>NUCLEOTIDE SEQUENCE</scope>
    <source>
        <strain evidence="3">NBRC 102759</strain>
    </source>
</reference>
<evidence type="ECO:0000256" key="2">
    <source>
        <dbReference type="SAM" id="MobiDB-lite"/>
    </source>
</evidence>
<sequence length="452" mass="52226">MMEDETGFEPLFEFEAPKYVDLRYAASEEGFNDGADDWFDQMKTKSSSIDSNLRSSSRDSENAKRGERTTWKELTSNKPSSESNLRTDSHMVTARIVQLQQKNGAVTRQQCAVQCDKTRKFQTADPIKEVDESQQVLTEATNQINLLSLGHNHSQSEPSVSNKFKKNSSKIYSLMKPGMIPSSVNEAKHKGNSPENNDTIRMTSIERKKGVAKNTLAKRVPIELSTERYHSEAKAKNISVTEVLPSNTSTPNRNNQVAERQRTTTNKRISACHTTQPKTPKFFTDERALRHRERVEKLREQSKAFIEPKTPKEYGLSWKPQPTRAKTPHFRSDLRLRHCVEKVLLEREKQSHSSRPKELPRIVAFGQHTARRAEMYKQQKNILSHEEMELMKIEDERRKLRETIMKSRDNFKRALDAPILATSNIQIRKSTVPKEFHFHTQRHQTEHYSVPL</sequence>
<dbReference type="OrthoDB" id="10439489at2759"/>
<dbReference type="EMBL" id="BQMJ01000023">
    <property type="protein sequence ID" value="GJQ11323.1"/>
    <property type="molecule type" value="Genomic_DNA"/>
</dbReference>
<keyword evidence="4" id="KW-1185">Reference proteome</keyword>
<feature type="compositionally biased region" description="Polar residues" evidence="2">
    <location>
        <begin position="72"/>
        <end position="86"/>
    </location>
</feature>
<gene>
    <name evidence="3" type="ORF">GpartN1_g3114.t1</name>
</gene>
<comment type="caution">
    <text evidence="3">The sequence shown here is derived from an EMBL/GenBank/DDBJ whole genome shotgun (WGS) entry which is preliminary data.</text>
</comment>
<evidence type="ECO:0000256" key="1">
    <source>
        <dbReference type="SAM" id="Coils"/>
    </source>
</evidence>
<protein>
    <submittedName>
        <fullName evidence="3">Uncharacterized protein</fullName>
    </submittedName>
</protein>
<feature type="region of interest" description="Disordered" evidence="2">
    <location>
        <begin position="244"/>
        <end position="266"/>
    </location>
</feature>
<dbReference type="AlphaFoldDB" id="A0A9C7PUY2"/>
<name>A0A9C7PUY2_9RHOD</name>
<organism evidence="3 4">
    <name type="scientific">Galdieria partita</name>
    <dbReference type="NCBI Taxonomy" id="83374"/>
    <lineage>
        <taxon>Eukaryota</taxon>
        <taxon>Rhodophyta</taxon>
        <taxon>Bangiophyceae</taxon>
        <taxon>Galdieriales</taxon>
        <taxon>Galdieriaceae</taxon>
        <taxon>Galdieria</taxon>
    </lineage>
</organism>
<keyword evidence="1" id="KW-0175">Coiled coil</keyword>
<feature type="compositionally biased region" description="Basic and acidic residues" evidence="2">
    <location>
        <begin position="56"/>
        <end position="71"/>
    </location>
</feature>
<feature type="compositionally biased region" description="Low complexity" evidence="2">
    <location>
        <begin position="46"/>
        <end position="55"/>
    </location>
</feature>
<accession>A0A9C7PUY2</accession>
<reference evidence="3" key="1">
    <citation type="journal article" date="2022" name="Proc. Natl. Acad. Sci. U.S.A.">
        <title>Life cycle and functional genomics of the unicellular red alga Galdieria for elucidating algal and plant evolution and industrial use.</title>
        <authorList>
            <person name="Hirooka S."/>
            <person name="Itabashi T."/>
            <person name="Ichinose T.M."/>
            <person name="Onuma R."/>
            <person name="Fujiwara T."/>
            <person name="Yamashita S."/>
            <person name="Jong L.W."/>
            <person name="Tomita R."/>
            <person name="Iwane A.H."/>
            <person name="Miyagishima S.Y."/>
        </authorList>
    </citation>
    <scope>NUCLEOTIDE SEQUENCE</scope>
    <source>
        <strain evidence="3">NBRC 102759</strain>
    </source>
</reference>